<name>A0A6C0J021_9ZZZZ</name>
<proteinExistence type="predicted"/>
<reference evidence="1" key="1">
    <citation type="journal article" date="2020" name="Nature">
        <title>Giant virus diversity and host interactions through global metagenomics.</title>
        <authorList>
            <person name="Schulz F."/>
            <person name="Roux S."/>
            <person name="Paez-Espino D."/>
            <person name="Jungbluth S."/>
            <person name="Walsh D.A."/>
            <person name="Denef V.J."/>
            <person name="McMahon K.D."/>
            <person name="Konstantinidis K.T."/>
            <person name="Eloe-Fadrosh E.A."/>
            <person name="Kyrpides N.C."/>
            <person name="Woyke T."/>
        </authorList>
    </citation>
    <scope>NUCLEOTIDE SEQUENCE</scope>
    <source>
        <strain evidence="1">GVMAG-M-3300025626-8</strain>
    </source>
</reference>
<evidence type="ECO:0000313" key="1">
    <source>
        <dbReference type="EMBL" id="QHT98035.1"/>
    </source>
</evidence>
<dbReference type="Gene3D" id="2.30.30.140">
    <property type="match status" value="1"/>
</dbReference>
<dbReference type="EMBL" id="MN740286">
    <property type="protein sequence ID" value="QHT98035.1"/>
    <property type="molecule type" value="Genomic_DNA"/>
</dbReference>
<organism evidence="1">
    <name type="scientific">viral metagenome</name>
    <dbReference type="NCBI Taxonomy" id="1070528"/>
    <lineage>
        <taxon>unclassified sequences</taxon>
        <taxon>metagenomes</taxon>
        <taxon>organismal metagenomes</taxon>
    </lineage>
</organism>
<sequence length="186" mass="20730">MKPCRPNSTAFRPGDTSVALMTEQEGLLVLSKACDIPTCGTWGCILRDHHKGLHRFALNTKRRRTYEPVVANNNHVGAAENAVEAADATAAEELKQLKHMRQSPNSGGHPLQQVIIKVDNNGSIIVPGSLIPSLRIQRKWSSKETGGRAAWYKGTITHISEDDKQVFVVYDDDDKLWEEVEEIKFL</sequence>
<protein>
    <submittedName>
        <fullName evidence="1">Uncharacterized protein</fullName>
    </submittedName>
</protein>
<dbReference type="AlphaFoldDB" id="A0A6C0J021"/>
<accession>A0A6C0J021</accession>